<dbReference type="InterPro" id="IPR015378">
    <property type="entry name" value="Transposase-like_Mu_C"/>
</dbReference>
<name>A0A178LSU6_MYCIR</name>
<dbReference type="GO" id="GO:0003676">
    <property type="term" value="F:nucleic acid binding"/>
    <property type="evidence" value="ECO:0007669"/>
    <property type="project" value="InterPro"/>
</dbReference>
<dbReference type="InterPro" id="IPR036397">
    <property type="entry name" value="RNaseH_sf"/>
</dbReference>
<feature type="domain" description="Integrase catalytic" evidence="2">
    <location>
        <begin position="232"/>
        <end position="461"/>
    </location>
</feature>
<evidence type="ECO:0000259" key="2">
    <source>
        <dbReference type="PROSITE" id="PS50994"/>
    </source>
</evidence>
<organism evidence="3 4">
    <name type="scientific">Mycolicibacterium iranicum</name>
    <name type="common">Mycobacterium iranicum</name>
    <dbReference type="NCBI Taxonomy" id="912594"/>
    <lineage>
        <taxon>Bacteria</taxon>
        <taxon>Bacillati</taxon>
        <taxon>Actinomycetota</taxon>
        <taxon>Actinomycetes</taxon>
        <taxon>Mycobacteriales</taxon>
        <taxon>Mycobacteriaceae</taxon>
        <taxon>Mycolicibacterium</taxon>
    </lineage>
</organism>
<dbReference type="InterPro" id="IPR001584">
    <property type="entry name" value="Integrase_cat-core"/>
</dbReference>
<dbReference type="InterPro" id="IPR012337">
    <property type="entry name" value="RNaseH-like_sf"/>
</dbReference>
<gene>
    <name evidence="3" type="ORF">A4X20_06260</name>
</gene>
<evidence type="ECO:0000313" key="3">
    <source>
        <dbReference type="EMBL" id="OAN36924.1"/>
    </source>
</evidence>
<dbReference type="PROSITE" id="PS50994">
    <property type="entry name" value="INTEGRASE"/>
    <property type="match status" value="1"/>
</dbReference>
<proteinExistence type="predicted"/>
<feature type="region of interest" description="Disordered" evidence="1">
    <location>
        <begin position="592"/>
        <end position="667"/>
    </location>
</feature>
<dbReference type="Proteomes" id="UP000078396">
    <property type="component" value="Unassembled WGS sequence"/>
</dbReference>
<sequence length="667" mass="73888">MALDGFVAKLRRADGGLTAVKLTELFADTTFQVITPSVRRRPLPPAHFDTLSAQAQERALWLEHHITEVLDGIPAGSLPLTTPRPGYDPANTSLAQRERNKLAELQAAAAPVPVKSFQRYRRNYERQGIDALIDGRSVKRRSAAGRVDQRYIAVVLEVLSENNTQSSRTETALKWFVDRRVQERFAETVAIPSYQTFNRLMKRLPQARHATGSARTRQSREHQPAGPFSTLVAARPGEWMQIDTTPFDVGIRLDDSVEGRVELTGLVDAATRTIAAAVLRPTTKAVDAALLLAKAMTPEPMRPGWTQAVSMAHSALPYQIMRSVDDRLENAAARPTMVPENIVYDSGAVFLSTTFRSACRAFGINPQPAHKDTPTDKPIIERTLGSAKTLFAQYVTGYLGSSVENRGKGAEKQAVFSLAELQDLLDEWVVVSWQNRKHDSLRDPLNPGRMLTPNEKYAAMLAVSGYVPTPLTPDQYIGLLPSMYRVVNSYGIKIGHRVYDSDDIDPCRGEISGVPGKGTQWRIHYDPYDVSRVWVCNHHGEGYLMAYWSQLHSMPQPFGDAIWEHARQIEADRGDGRPTEETIKAAVDDLLGRASPTLPSRPRRRKSAKDRRVVARTKAAAKLPPSVPVSADAPESPPLAPPDDDLDDVADVIPLPVFDAEKESHSW</sequence>
<evidence type="ECO:0000313" key="4">
    <source>
        <dbReference type="Proteomes" id="UP000078396"/>
    </source>
</evidence>
<dbReference type="SUPFAM" id="SSF53098">
    <property type="entry name" value="Ribonuclease H-like"/>
    <property type="match status" value="1"/>
</dbReference>
<evidence type="ECO:0000256" key="1">
    <source>
        <dbReference type="SAM" id="MobiDB-lite"/>
    </source>
</evidence>
<dbReference type="AlphaFoldDB" id="A0A178LSU6"/>
<comment type="caution">
    <text evidence="3">The sequence shown here is derived from an EMBL/GenBank/DDBJ whole genome shotgun (WGS) entry which is preliminary data.</text>
</comment>
<dbReference type="EMBL" id="LWCS01000032">
    <property type="protein sequence ID" value="OAN36924.1"/>
    <property type="molecule type" value="Genomic_DNA"/>
</dbReference>
<protein>
    <submittedName>
        <fullName evidence="3">Integrase</fullName>
    </submittedName>
</protein>
<feature type="region of interest" description="Disordered" evidence="1">
    <location>
        <begin position="206"/>
        <end position="225"/>
    </location>
</feature>
<dbReference type="Pfam" id="PF09299">
    <property type="entry name" value="Mu-transpos_C"/>
    <property type="match status" value="1"/>
</dbReference>
<dbReference type="Gene3D" id="3.30.420.10">
    <property type="entry name" value="Ribonuclease H-like superfamily/Ribonuclease H"/>
    <property type="match status" value="1"/>
</dbReference>
<accession>A0A178LSU6</accession>
<reference evidence="3 4" key="1">
    <citation type="submission" date="2016-04" db="EMBL/GenBank/DDBJ databases">
        <title>Draft Genome Sequences of Staphylococcus capitis Strain H36, S. capitis Strain H65, S. cohnii Strain H62, S. hominis Strain H69, Mycobacterium iranicum Strain H39, Plantibacter sp. Strain H53, Pseudomonas oryzihabitans Strain H72, and Microbacterium sp. Strain H83, isolated from residential settings.</title>
        <authorList>
            <person name="Lymperopoulou D."/>
            <person name="Adams R.I."/>
            <person name="Lindow S."/>
            <person name="Coil D.A."/>
            <person name="Jospin G."/>
            <person name="Eisen J.A."/>
        </authorList>
    </citation>
    <scope>NUCLEOTIDE SEQUENCE [LARGE SCALE GENOMIC DNA]</scope>
    <source>
        <strain evidence="3 4">H39</strain>
    </source>
</reference>
<dbReference type="GO" id="GO:0015074">
    <property type="term" value="P:DNA integration"/>
    <property type="evidence" value="ECO:0007669"/>
    <property type="project" value="InterPro"/>
</dbReference>